<protein>
    <submittedName>
        <fullName evidence="3">Uncharacterized protein</fullName>
    </submittedName>
</protein>
<organism evidence="3 4">
    <name type="scientific">Streptomyces luteireticuli</name>
    <dbReference type="NCBI Taxonomy" id="173858"/>
    <lineage>
        <taxon>Bacteria</taxon>
        <taxon>Bacillati</taxon>
        <taxon>Actinomycetota</taxon>
        <taxon>Actinomycetes</taxon>
        <taxon>Kitasatosporales</taxon>
        <taxon>Streptomycetaceae</taxon>
        <taxon>Streptomyces</taxon>
    </lineage>
</organism>
<keyword evidence="2" id="KW-0732">Signal</keyword>
<feature type="region of interest" description="Disordered" evidence="1">
    <location>
        <begin position="30"/>
        <end position="56"/>
    </location>
</feature>
<reference evidence="4" key="1">
    <citation type="journal article" date="2019" name="Int. J. Syst. Evol. Microbiol.">
        <title>The Global Catalogue of Microorganisms (GCM) 10K type strain sequencing project: providing services to taxonomists for standard genome sequencing and annotation.</title>
        <authorList>
            <consortium name="The Broad Institute Genomics Platform"/>
            <consortium name="The Broad Institute Genome Sequencing Center for Infectious Disease"/>
            <person name="Wu L."/>
            <person name="Ma J."/>
        </authorList>
    </citation>
    <scope>NUCLEOTIDE SEQUENCE [LARGE SCALE GENOMIC DNA]</scope>
    <source>
        <strain evidence="4">JCM 4788</strain>
    </source>
</reference>
<comment type="caution">
    <text evidence="3">The sequence shown here is derived from an EMBL/GenBank/DDBJ whole genome shotgun (WGS) entry which is preliminary data.</text>
</comment>
<accession>A0ABP3IES3</accession>
<evidence type="ECO:0000313" key="3">
    <source>
        <dbReference type="EMBL" id="GAA0400196.1"/>
    </source>
</evidence>
<dbReference type="Proteomes" id="UP001500879">
    <property type="component" value="Unassembled WGS sequence"/>
</dbReference>
<feature type="signal peptide" evidence="2">
    <location>
        <begin position="1"/>
        <end position="33"/>
    </location>
</feature>
<evidence type="ECO:0000313" key="4">
    <source>
        <dbReference type="Proteomes" id="UP001500879"/>
    </source>
</evidence>
<evidence type="ECO:0000256" key="2">
    <source>
        <dbReference type="SAM" id="SignalP"/>
    </source>
</evidence>
<keyword evidence="4" id="KW-1185">Reference proteome</keyword>
<evidence type="ECO:0000256" key="1">
    <source>
        <dbReference type="SAM" id="MobiDB-lite"/>
    </source>
</evidence>
<feature type="chain" id="PRO_5047082923" evidence="2">
    <location>
        <begin position="34"/>
        <end position="212"/>
    </location>
</feature>
<dbReference type="RefSeq" id="WP_344022532.1">
    <property type="nucleotide sequence ID" value="NZ_BAAABX010000023.1"/>
</dbReference>
<proteinExistence type="predicted"/>
<sequence>MSAPRPRPHLRALLSLAAATLALAVTAVGSTHANPSDDQDDRSDARPSTAPYEAQGIQGVVHSTDFAQLSSAEDQVQDGSVKTVRLEQDDAHHGVKVTDDSVTVEHAGTYLIVVAPQVLTDKGGVQQGKDPTEGCVDTWFTINHQALPNSGVRLCQAAAHSTHVVVSQSAVPLKAGDTVQVRAKGDNVRFNAVQPSEGPLIPSVILTLARLS</sequence>
<gene>
    <name evidence="3" type="ORF">GCM10010357_21550</name>
</gene>
<name>A0ABP3IES3_9ACTN</name>
<dbReference type="EMBL" id="BAAABX010000023">
    <property type="protein sequence ID" value="GAA0400196.1"/>
    <property type="molecule type" value="Genomic_DNA"/>
</dbReference>